<dbReference type="EMBL" id="SCFB01000002">
    <property type="protein sequence ID" value="RZI46858.1"/>
    <property type="molecule type" value="Genomic_DNA"/>
</dbReference>
<dbReference type="Pfam" id="PF12705">
    <property type="entry name" value="PDDEXK_1"/>
    <property type="match status" value="1"/>
</dbReference>
<dbReference type="PROSITE" id="PS51217">
    <property type="entry name" value="UVRD_HELICASE_CTER"/>
    <property type="match status" value="1"/>
</dbReference>
<keyword evidence="20" id="KW-1185">Reference proteome</keyword>
<dbReference type="PROSITE" id="PS51198">
    <property type="entry name" value="UVRD_HELICASE_ATP_BIND"/>
    <property type="match status" value="1"/>
</dbReference>
<feature type="binding site" evidence="16">
    <location>
        <begin position="22"/>
        <end position="29"/>
    </location>
    <ligand>
        <name>ATP</name>
        <dbReference type="ChEBI" id="CHEBI:30616"/>
    </ligand>
</feature>
<keyword evidence="2" id="KW-0540">Nuclease</keyword>
<comment type="catalytic activity">
    <reaction evidence="12">
        <text>Couples ATP hydrolysis with the unwinding of duplex DNA by translocating in the 3'-5' direction.</text>
        <dbReference type="EC" id="5.6.2.4"/>
    </reaction>
</comment>
<feature type="domain" description="UvrD-like helicase ATP-binding" evidence="17">
    <location>
        <begin position="1"/>
        <end position="453"/>
    </location>
</feature>
<gene>
    <name evidence="19" type="primary">addA</name>
    <name evidence="19" type="ORF">EQU50_01135</name>
</gene>
<dbReference type="Gene3D" id="3.90.320.10">
    <property type="match status" value="1"/>
</dbReference>
<comment type="similarity">
    <text evidence="1">Belongs to the helicase family. UvrD subfamily.</text>
</comment>
<dbReference type="NCBIfam" id="TIGR02784">
    <property type="entry name" value="addA_alphas"/>
    <property type="match status" value="1"/>
</dbReference>
<dbReference type="GO" id="GO:0003677">
    <property type="term" value="F:DNA binding"/>
    <property type="evidence" value="ECO:0007669"/>
    <property type="project" value="UniProtKB-KW"/>
</dbReference>
<evidence type="ECO:0000256" key="1">
    <source>
        <dbReference type="ARBA" id="ARBA00009922"/>
    </source>
</evidence>
<dbReference type="InterPro" id="IPR000212">
    <property type="entry name" value="DNA_helicase_UvrD/REP"/>
</dbReference>
<evidence type="ECO:0000256" key="16">
    <source>
        <dbReference type="PROSITE-ProRule" id="PRU00560"/>
    </source>
</evidence>
<evidence type="ECO:0000256" key="6">
    <source>
        <dbReference type="ARBA" id="ARBA00022806"/>
    </source>
</evidence>
<dbReference type="GO" id="GO:0005829">
    <property type="term" value="C:cytosol"/>
    <property type="evidence" value="ECO:0007669"/>
    <property type="project" value="TreeGrafter"/>
</dbReference>
<dbReference type="InterPro" id="IPR011335">
    <property type="entry name" value="Restrct_endonuc-II-like"/>
</dbReference>
<keyword evidence="7" id="KW-0269">Exonuclease</keyword>
<keyword evidence="5 16" id="KW-0378">Hydrolase</keyword>
<evidence type="ECO:0000256" key="8">
    <source>
        <dbReference type="ARBA" id="ARBA00022840"/>
    </source>
</evidence>
<dbReference type="SUPFAM" id="SSF52540">
    <property type="entry name" value="P-loop containing nucleoside triphosphate hydrolases"/>
    <property type="match status" value="1"/>
</dbReference>
<evidence type="ECO:0000259" key="18">
    <source>
        <dbReference type="PROSITE" id="PS51217"/>
    </source>
</evidence>
<dbReference type="AlphaFoldDB" id="A0A4Q7DKE9"/>
<proteinExistence type="inferred from homology"/>
<evidence type="ECO:0000256" key="10">
    <source>
        <dbReference type="ARBA" id="ARBA00023204"/>
    </source>
</evidence>
<evidence type="ECO:0000256" key="3">
    <source>
        <dbReference type="ARBA" id="ARBA00022741"/>
    </source>
</evidence>
<keyword evidence="11" id="KW-0413">Isomerase</keyword>
<comment type="caution">
    <text evidence="19">The sequence shown here is derived from an EMBL/GenBank/DDBJ whole genome shotgun (WGS) entry which is preliminary data.</text>
</comment>
<dbReference type="SUPFAM" id="SSF52980">
    <property type="entry name" value="Restriction endonuclease-like"/>
    <property type="match status" value="1"/>
</dbReference>
<keyword evidence="8 16" id="KW-0067">ATP-binding</keyword>
<evidence type="ECO:0000259" key="17">
    <source>
        <dbReference type="PROSITE" id="PS51198"/>
    </source>
</evidence>
<evidence type="ECO:0000256" key="5">
    <source>
        <dbReference type="ARBA" id="ARBA00022801"/>
    </source>
</evidence>
<evidence type="ECO:0000256" key="13">
    <source>
        <dbReference type="ARBA" id="ARBA00034808"/>
    </source>
</evidence>
<evidence type="ECO:0000256" key="14">
    <source>
        <dbReference type="ARBA" id="ARBA00034923"/>
    </source>
</evidence>
<name>A0A4Q7DKE9_9PROT</name>
<reference evidence="19 20" key="1">
    <citation type="submission" date="2018-10" db="EMBL/GenBank/DDBJ databases">
        <title>An updated phylogeny of the Alphaproteobacteria reveals that the parasitic Rickettsiales and Holosporales have independent origins.</title>
        <authorList>
            <person name="Munoz-Gomez S.A."/>
            <person name="Hess S."/>
            <person name="Burger G."/>
            <person name="Lang B.F."/>
            <person name="Susko E."/>
            <person name="Slamovits C.H."/>
            <person name="Roger A.J."/>
        </authorList>
    </citation>
    <scope>NUCLEOTIDE SEQUENCE [LARGE SCALE GENOMIC DNA]</scope>
    <source>
        <strain evidence="19">HOLO01</strain>
    </source>
</reference>
<keyword evidence="9" id="KW-0238">DNA-binding</keyword>
<dbReference type="GO" id="GO:0004527">
    <property type="term" value="F:exonuclease activity"/>
    <property type="evidence" value="ECO:0007669"/>
    <property type="project" value="UniProtKB-KW"/>
</dbReference>
<dbReference type="GO" id="GO:0005524">
    <property type="term" value="F:ATP binding"/>
    <property type="evidence" value="ECO:0007669"/>
    <property type="project" value="UniProtKB-UniRule"/>
</dbReference>
<dbReference type="InterPro" id="IPR027417">
    <property type="entry name" value="P-loop_NTPase"/>
</dbReference>
<comment type="catalytic activity">
    <reaction evidence="15">
        <text>ATP + H2O = ADP + phosphate + H(+)</text>
        <dbReference type="Rhea" id="RHEA:13065"/>
        <dbReference type="ChEBI" id="CHEBI:15377"/>
        <dbReference type="ChEBI" id="CHEBI:15378"/>
        <dbReference type="ChEBI" id="CHEBI:30616"/>
        <dbReference type="ChEBI" id="CHEBI:43474"/>
        <dbReference type="ChEBI" id="CHEBI:456216"/>
        <dbReference type="EC" id="5.6.2.4"/>
    </reaction>
</comment>
<dbReference type="GO" id="GO:0043138">
    <property type="term" value="F:3'-5' DNA helicase activity"/>
    <property type="evidence" value="ECO:0007669"/>
    <property type="project" value="UniProtKB-EC"/>
</dbReference>
<dbReference type="GO" id="GO:0000725">
    <property type="term" value="P:recombinational repair"/>
    <property type="evidence" value="ECO:0007669"/>
    <property type="project" value="TreeGrafter"/>
</dbReference>
<dbReference type="Pfam" id="PF13361">
    <property type="entry name" value="UvrD_C"/>
    <property type="match status" value="1"/>
</dbReference>
<evidence type="ECO:0000256" key="15">
    <source>
        <dbReference type="ARBA" id="ARBA00048988"/>
    </source>
</evidence>
<dbReference type="InterPro" id="IPR013986">
    <property type="entry name" value="DExx_box_DNA_helicase_dom_sf"/>
</dbReference>
<keyword evidence="4" id="KW-0227">DNA damage</keyword>
<organism evidence="19 20">
    <name type="scientific">Candidatus Finniella inopinata</name>
    <dbReference type="NCBI Taxonomy" id="1696036"/>
    <lineage>
        <taxon>Bacteria</taxon>
        <taxon>Pseudomonadati</taxon>
        <taxon>Pseudomonadota</taxon>
        <taxon>Alphaproteobacteria</taxon>
        <taxon>Holosporales</taxon>
        <taxon>Candidatus Paracaedibacteraceae</taxon>
        <taxon>Candidatus Finniella</taxon>
    </lineage>
</organism>
<dbReference type="OrthoDB" id="9810135at2"/>
<dbReference type="InterPro" id="IPR011604">
    <property type="entry name" value="PDDEXK-like_dom_sf"/>
</dbReference>
<sequence length="1052" mass="119155">MVTALTAQKQAADPGASCWVAASAGTGKTKVLIDRLARLLLLGFQAESILCITFTKAAATEMQQRLLQKLQSWAVFEPDALKEDLSSLLGHPPDASVIQRAQHLFFQTLDAPGGLKIQTIHSFCQGLLQRFPLEAGIDPCFQLIEETTANELLGRAQQHVLENPSPNLQSALNYLTGELSENRFEEMLESLQGQRAQFHEFLNQHPSLEAYQQVLEQSFLNEPAPPAPVDWDLLCATMMDHGTDADQKMAARLHQPHDNTIFLTQEGQVRQKLASKQFERSFPDLFETLCQFAKSVYQVDQYAKTQHTIEITLAFCQVAQAIFEAYQADKHRQGLLDFEDLIALTLRLLQKPGISDWVFYKLDGGFDHILVDEAQDTSPTQWQILQQLILALLTPDVLQRTLFVVGDIKQSIYSFQGAKPSIFNKLRPEFKAYLTSQERRWHDISLDVSFRTTPAVLAIIDEIFKKNPDGVQFLKEEIRHVSHRRDAPGLVELWPLIQVDDDVEETIWPLPLDQRPMISGGAQLADQIATKIDTLLKSQIILPSTQKPVQPEDILILSRRRGPWIPLLLQQLKKRHIPVAGVDRLRLKDHIAVLDLLALGRFLCLPQDDYSLACVLKSPLINNGYGLSEDQLFIWCHTRDGSLWQSLLNHQGDDPAYQQAVSFLKKHLGRVDFDDPFVLFHDILRETEGAFTARLGPECQEILSEFLQQALDYQHSHAASVQDFIDFMDAQETDIKRSISSEANQVRLMTIHGAKGLQAPVVILADSGDHPTLQKDLFIWDEDEVPLFLVKPTQKQQSEIIAHLKSKSLDQAMQEQRRLLYVAMTRSQDQLYIAGMAKKAKAGEWYDLLNEVLEDVGQKTSEDGWIFQPTPFQKAMALFPSQGKIEAPAWFREQPDQALWLNKTKESPKEMASDQQTRGILMHRLLEVGTPTTDITDWCQRHDPMGLITPQDQENLLKILTHPDYHLFFGPQSVAEVDVKSGSFMGRIDRLVVTDTTVFILDYKTGAISSTMPPAYKQQLGDYANAMQKLYPHHAVRTFLLWTDGPELVEIL</sequence>
<dbReference type="PANTHER" id="PTHR11070:SF2">
    <property type="entry name" value="ATP-DEPENDENT DNA HELICASE SRS2"/>
    <property type="match status" value="1"/>
</dbReference>
<dbReference type="InterPro" id="IPR014016">
    <property type="entry name" value="UvrD-like_ATP-bd"/>
</dbReference>
<accession>A0A4Q7DKE9</accession>
<evidence type="ECO:0000256" key="7">
    <source>
        <dbReference type="ARBA" id="ARBA00022839"/>
    </source>
</evidence>
<keyword evidence="10" id="KW-0234">DNA repair</keyword>
<evidence type="ECO:0000256" key="2">
    <source>
        <dbReference type="ARBA" id="ARBA00022722"/>
    </source>
</evidence>
<feature type="domain" description="UvrD-like helicase C-terminal" evidence="18">
    <location>
        <begin position="468"/>
        <end position="756"/>
    </location>
</feature>
<evidence type="ECO:0000256" key="11">
    <source>
        <dbReference type="ARBA" id="ARBA00023235"/>
    </source>
</evidence>
<dbReference type="InterPro" id="IPR038726">
    <property type="entry name" value="PDDEXK_AddAB-type"/>
</dbReference>
<evidence type="ECO:0000256" key="4">
    <source>
        <dbReference type="ARBA" id="ARBA00022763"/>
    </source>
</evidence>
<dbReference type="InterPro" id="IPR014017">
    <property type="entry name" value="DNA_helicase_UvrD-like_C"/>
</dbReference>
<dbReference type="EC" id="5.6.2.4" evidence="13"/>
<evidence type="ECO:0000313" key="20">
    <source>
        <dbReference type="Proteomes" id="UP000293550"/>
    </source>
</evidence>
<keyword evidence="3 16" id="KW-0547">Nucleotide-binding</keyword>
<dbReference type="Pfam" id="PF00580">
    <property type="entry name" value="UvrD-helicase"/>
    <property type="match status" value="1"/>
</dbReference>
<evidence type="ECO:0000256" key="12">
    <source>
        <dbReference type="ARBA" id="ARBA00034617"/>
    </source>
</evidence>
<dbReference type="GO" id="GO:0033202">
    <property type="term" value="C:DNA helicase complex"/>
    <property type="evidence" value="ECO:0007669"/>
    <property type="project" value="TreeGrafter"/>
</dbReference>
<dbReference type="PANTHER" id="PTHR11070">
    <property type="entry name" value="UVRD / RECB / PCRA DNA HELICASE FAMILY MEMBER"/>
    <property type="match status" value="1"/>
</dbReference>
<dbReference type="InterPro" id="IPR014151">
    <property type="entry name" value="DNA_helicase_AddA"/>
</dbReference>
<protein>
    <recommendedName>
        <fullName evidence="13">DNA 3'-5' helicase</fullName>
        <ecNumber evidence="13">5.6.2.4</ecNumber>
    </recommendedName>
    <alternativeName>
        <fullName evidence="14">DNA 3'-5' helicase II</fullName>
    </alternativeName>
</protein>
<dbReference type="Proteomes" id="UP000293550">
    <property type="component" value="Unassembled WGS sequence"/>
</dbReference>
<dbReference type="Gene3D" id="3.40.50.300">
    <property type="entry name" value="P-loop containing nucleotide triphosphate hydrolases"/>
    <property type="match status" value="4"/>
</dbReference>
<dbReference type="Gene3D" id="1.10.10.160">
    <property type="match status" value="1"/>
</dbReference>
<keyword evidence="6 16" id="KW-0347">Helicase</keyword>
<evidence type="ECO:0000256" key="9">
    <source>
        <dbReference type="ARBA" id="ARBA00023125"/>
    </source>
</evidence>
<evidence type="ECO:0000313" key="19">
    <source>
        <dbReference type="EMBL" id="RZI46858.1"/>
    </source>
</evidence>